<dbReference type="SUPFAM" id="SSF68906">
    <property type="entry name" value="SAP domain"/>
    <property type="match status" value="1"/>
</dbReference>
<evidence type="ECO:0000256" key="3">
    <source>
        <dbReference type="ARBA" id="ARBA00022679"/>
    </source>
</evidence>
<feature type="domain" description="PINIT" evidence="6">
    <location>
        <begin position="135"/>
        <end position="185"/>
    </location>
</feature>
<dbReference type="Gene3D" id="2.60.120.780">
    <property type="entry name" value="PINIT domain"/>
    <property type="match status" value="1"/>
</dbReference>
<dbReference type="AlphaFoldDB" id="A0A8C2W5F0"/>
<evidence type="ECO:0000256" key="4">
    <source>
        <dbReference type="ARBA" id="ARBA00022786"/>
    </source>
</evidence>
<comment type="pathway">
    <text evidence="1">Protein modification; protein sumoylation.</text>
</comment>
<dbReference type="OMA" id="VQRTFCQ"/>
<dbReference type="GO" id="GO:0000785">
    <property type="term" value="C:chromatin"/>
    <property type="evidence" value="ECO:0007669"/>
    <property type="project" value="TreeGrafter"/>
</dbReference>
<dbReference type="InterPro" id="IPR038654">
    <property type="entry name" value="PINIT_sf"/>
</dbReference>
<dbReference type="InterPro" id="IPR023321">
    <property type="entry name" value="PINIT"/>
</dbReference>
<reference evidence="7" key="1">
    <citation type="submission" date="2025-08" db="UniProtKB">
        <authorList>
            <consortium name="Ensembl"/>
        </authorList>
    </citation>
    <scope>IDENTIFICATION</scope>
</reference>
<dbReference type="Pfam" id="PF02037">
    <property type="entry name" value="SAP"/>
    <property type="match status" value="1"/>
</dbReference>
<evidence type="ECO:0000259" key="5">
    <source>
        <dbReference type="PROSITE" id="PS50800"/>
    </source>
</evidence>
<dbReference type="GO" id="GO:0016925">
    <property type="term" value="P:protein sumoylation"/>
    <property type="evidence" value="ECO:0007669"/>
    <property type="project" value="UniProtKB-UniPathway"/>
</dbReference>
<feature type="domain" description="SAP" evidence="5">
    <location>
        <begin position="11"/>
        <end position="45"/>
    </location>
</feature>
<dbReference type="SMART" id="SM00513">
    <property type="entry name" value="SAP"/>
    <property type="match status" value="1"/>
</dbReference>
<dbReference type="FunFam" id="1.10.720.30:FF:000001">
    <property type="entry name" value="E3 SUMO-protein ligase PIAS2 isoform 1"/>
    <property type="match status" value="1"/>
</dbReference>
<dbReference type="Proteomes" id="UP000694398">
    <property type="component" value="Unassembled WGS sequence"/>
</dbReference>
<dbReference type="PROSITE" id="PS51466">
    <property type="entry name" value="PINIT"/>
    <property type="match status" value="1"/>
</dbReference>
<evidence type="ECO:0000256" key="1">
    <source>
        <dbReference type="ARBA" id="ARBA00004718"/>
    </source>
</evidence>
<proteinExistence type="inferred from homology"/>
<evidence type="ECO:0000313" key="8">
    <source>
        <dbReference type="Proteomes" id="UP000694398"/>
    </source>
</evidence>
<dbReference type="PROSITE" id="PS50800">
    <property type="entry name" value="SAP"/>
    <property type="match status" value="1"/>
</dbReference>
<keyword evidence="3" id="KW-0808">Transferase</keyword>
<accession>A0A8C2W5F0</accession>
<reference evidence="7" key="2">
    <citation type="submission" date="2025-09" db="UniProtKB">
        <authorList>
            <consortium name="Ensembl"/>
        </authorList>
    </citation>
    <scope>IDENTIFICATION</scope>
</reference>
<name>A0A8C2W5F0_CHILA</name>
<dbReference type="GO" id="GO:0061665">
    <property type="term" value="F:SUMO ligase activity"/>
    <property type="evidence" value="ECO:0007669"/>
    <property type="project" value="TreeGrafter"/>
</dbReference>
<dbReference type="Ensembl" id="ENSCLAT00000024501.1">
    <property type="protein sequence ID" value="ENSCLAP00000024266.1"/>
    <property type="gene ID" value="ENSCLAG00000016657.1"/>
</dbReference>
<protein>
    <recommendedName>
        <fullName evidence="9">PIAS2 ligase</fullName>
    </recommendedName>
</protein>
<dbReference type="GeneTree" id="ENSGT01030000234539"/>
<dbReference type="GO" id="GO:0003712">
    <property type="term" value="F:transcription coregulator activity"/>
    <property type="evidence" value="ECO:0007669"/>
    <property type="project" value="TreeGrafter"/>
</dbReference>
<evidence type="ECO:0000313" key="7">
    <source>
        <dbReference type="Ensembl" id="ENSCLAP00000024266.1"/>
    </source>
</evidence>
<dbReference type="GO" id="GO:0006357">
    <property type="term" value="P:regulation of transcription by RNA polymerase II"/>
    <property type="evidence" value="ECO:0007669"/>
    <property type="project" value="TreeGrafter"/>
</dbReference>
<keyword evidence="4" id="KW-0833">Ubl conjugation pathway</keyword>
<sequence length="185" mass="20304">MSDFEELRNMVSSFRVSELQVLLGFAGRNKSGRKHDLLMRALHLLKSGCSPVVQIKIRELCRRRYPRTLEGLSSDLSRITSSVFSLDGSSSAVEPDAAVAGIHPLPSTSVTSLSPSSPVGSVLLQDTKPTFEMQQPSPPVPPVHPDVQLKNLPFYDVVDVLIKPTSLVQRTFCQGVGEIIQFKFS</sequence>
<keyword evidence="8" id="KW-1185">Reference proteome</keyword>
<dbReference type="InterPro" id="IPR003034">
    <property type="entry name" value="SAP_dom"/>
</dbReference>
<evidence type="ECO:0000259" key="6">
    <source>
        <dbReference type="PROSITE" id="PS51466"/>
    </source>
</evidence>
<evidence type="ECO:0008006" key="9">
    <source>
        <dbReference type="Google" id="ProtNLM"/>
    </source>
</evidence>
<dbReference type="InterPro" id="IPR036361">
    <property type="entry name" value="SAP_dom_sf"/>
</dbReference>
<dbReference type="PANTHER" id="PTHR10782:SF12">
    <property type="entry name" value="E3 SUMO-PROTEIN LIGASE PIAS2"/>
    <property type="match status" value="1"/>
</dbReference>
<evidence type="ECO:0000256" key="2">
    <source>
        <dbReference type="ARBA" id="ARBA00005383"/>
    </source>
</evidence>
<dbReference type="UniPathway" id="UPA00886"/>
<dbReference type="PANTHER" id="PTHR10782">
    <property type="entry name" value="ZINC FINGER MIZ DOMAIN-CONTAINING PROTEIN"/>
    <property type="match status" value="1"/>
</dbReference>
<dbReference type="Gene3D" id="1.10.720.30">
    <property type="entry name" value="SAP domain"/>
    <property type="match status" value="1"/>
</dbReference>
<organism evidence="7 8">
    <name type="scientific">Chinchilla lanigera</name>
    <name type="common">Long-tailed chinchilla</name>
    <name type="synonym">Chinchilla villidera</name>
    <dbReference type="NCBI Taxonomy" id="34839"/>
    <lineage>
        <taxon>Eukaryota</taxon>
        <taxon>Metazoa</taxon>
        <taxon>Chordata</taxon>
        <taxon>Craniata</taxon>
        <taxon>Vertebrata</taxon>
        <taxon>Euteleostomi</taxon>
        <taxon>Mammalia</taxon>
        <taxon>Eutheria</taxon>
        <taxon>Euarchontoglires</taxon>
        <taxon>Glires</taxon>
        <taxon>Rodentia</taxon>
        <taxon>Hystricomorpha</taxon>
        <taxon>Chinchillidae</taxon>
        <taxon>Chinchilla</taxon>
    </lineage>
</organism>
<comment type="similarity">
    <text evidence="2">Belongs to the PIAS family.</text>
</comment>